<feature type="signal peptide" evidence="1">
    <location>
        <begin position="1"/>
        <end position="18"/>
    </location>
</feature>
<dbReference type="Proteomes" id="UP000079169">
    <property type="component" value="Unplaced"/>
</dbReference>
<organism evidence="2 3">
    <name type="scientific">Diaphorina citri</name>
    <name type="common">Asian citrus psyllid</name>
    <dbReference type="NCBI Taxonomy" id="121845"/>
    <lineage>
        <taxon>Eukaryota</taxon>
        <taxon>Metazoa</taxon>
        <taxon>Ecdysozoa</taxon>
        <taxon>Arthropoda</taxon>
        <taxon>Hexapoda</taxon>
        <taxon>Insecta</taxon>
        <taxon>Pterygota</taxon>
        <taxon>Neoptera</taxon>
        <taxon>Paraneoptera</taxon>
        <taxon>Hemiptera</taxon>
        <taxon>Sternorrhyncha</taxon>
        <taxon>Psylloidea</taxon>
        <taxon>Psyllidae</taxon>
        <taxon>Diaphorininae</taxon>
        <taxon>Diaphorina</taxon>
    </lineage>
</organism>
<accession>A0A3Q0IRE9</accession>
<dbReference type="KEGG" id="dci:113467082"/>
<name>A0A3Q0IRE9_DIACI</name>
<evidence type="ECO:0000313" key="3">
    <source>
        <dbReference type="RefSeq" id="XP_026678851.1"/>
    </source>
</evidence>
<dbReference type="PaxDb" id="121845-A0A3Q0IRE9"/>
<gene>
    <name evidence="3" type="primary">LOC113467082</name>
</gene>
<dbReference type="GeneID" id="113467082"/>
<dbReference type="AlphaFoldDB" id="A0A3Q0IRE9"/>
<dbReference type="RefSeq" id="XP_026678851.1">
    <property type="nucleotide sequence ID" value="XM_026823050.1"/>
</dbReference>
<keyword evidence="1" id="KW-0732">Signal</keyword>
<keyword evidence="2" id="KW-1185">Reference proteome</keyword>
<evidence type="ECO:0000313" key="2">
    <source>
        <dbReference type="Proteomes" id="UP000079169"/>
    </source>
</evidence>
<sequence length="138" mass="16200">MSLLVFLVLILGTEFVKEECDSKVRKEAGDLKSMNEHSHEMKELLKLVLANFNENTMHENIKTGVMELEYWIDAFQTASILLKYSTVNELKMKRILRCVVDIMEKYQTRIIDEVNRGKDNIHGLHYVLWTSWRNIKPG</sequence>
<reference evidence="3" key="1">
    <citation type="submission" date="2025-08" db="UniProtKB">
        <authorList>
            <consortium name="RefSeq"/>
        </authorList>
    </citation>
    <scope>IDENTIFICATION</scope>
</reference>
<protein>
    <submittedName>
        <fullName evidence="3">Uncharacterized protein LOC113467082</fullName>
    </submittedName>
</protein>
<proteinExistence type="predicted"/>
<feature type="chain" id="PRO_5018291372" evidence="1">
    <location>
        <begin position="19"/>
        <end position="138"/>
    </location>
</feature>
<evidence type="ECO:0000256" key="1">
    <source>
        <dbReference type="SAM" id="SignalP"/>
    </source>
</evidence>